<sequence length="86" mass="9507">MGVSKPCPFCGSHDTTAVWDRAGDDPFFVRLPGACEVLVRVRCLRCGAEGSTFSVEIEPPLRDGETYYHPSAFGEAARLWDERKEG</sequence>
<keyword evidence="2" id="KW-1185">Reference proteome</keyword>
<comment type="caution">
    <text evidence="1">The sequence shown here is derived from an EMBL/GenBank/DDBJ whole genome shotgun (WGS) entry which is preliminary data.</text>
</comment>
<accession>A0AAV5B437</accession>
<gene>
    <name evidence="1" type="ORF">ATOP_18640</name>
</gene>
<name>A0AAV5B437_9ACTN</name>
<protein>
    <submittedName>
        <fullName evidence="1">Uncharacterized protein</fullName>
    </submittedName>
</protein>
<organism evidence="1 2">
    <name type="scientific">Granulimonas faecalis</name>
    <dbReference type="NCBI Taxonomy" id="2894155"/>
    <lineage>
        <taxon>Bacteria</taxon>
        <taxon>Bacillati</taxon>
        <taxon>Actinomycetota</taxon>
        <taxon>Coriobacteriia</taxon>
        <taxon>Coriobacteriales</taxon>
        <taxon>Kribbibacteriaceae</taxon>
        <taxon>Granulimonas</taxon>
    </lineage>
</organism>
<evidence type="ECO:0000313" key="1">
    <source>
        <dbReference type="EMBL" id="GJM56209.1"/>
    </source>
</evidence>
<proteinExistence type="predicted"/>
<dbReference type="Proteomes" id="UP001055025">
    <property type="component" value="Unassembled WGS sequence"/>
</dbReference>
<dbReference type="AlphaFoldDB" id="A0AAV5B437"/>
<evidence type="ECO:0000313" key="2">
    <source>
        <dbReference type="Proteomes" id="UP001055025"/>
    </source>
</evidence>
<reference evidence="1" key="1">
    <citation type="journal article" date="2022" name="Int. J. Syst. Evol. Microbiol.">
        <title>Granulimonas faecalis gen. nov., sp. nov., and Leptogranulimonas caecicola gen. nov., sp. nov., novel lactate-producing Atopobiaceae bacteria isolated from mouse intestines, and an emended description of the family Atopobiaceae.</title>
        <authorList>
            <person name="Morinaga K."/>
            <person name="Kusada H."/>
            <person name="Sakamoto S."/>
            <person name="Murakami T."/>
            <person name="Toyoda A."/>
            <person name="Mori H."/>
            <person name="Meng X.Y."/>
            <person name="Takashino M."/>
            <person name="Murotomi K."/>
            <person name="Tamaki H."/>
        </authorList>
    </citation>
    <scope>NUCLEOTIDE SEQUENCE</scope>
    <source>
        <strain evidence="1">OPF53</strain>
    </source>
</reference>
<dbReference type="RefSeq" id="WP_135978533.1">
    <property type="nucleotide sequence ID" value="NZ_BQKC01000002.1"/>
</dbReference>
<dbReference type="EMBL" id="BQKC01000002">
    <property type="protein sequence ID" value="GJM56209.1"/>
    <property type="molecule type" value="Genomic_DNA"/>
</dbReference>